<proteinExistence type="predicted"/>
<dbReference type="OrthoDB" id="4211434at2"/>
<feature type="region of interest" description="Disordered" evidence="1">
    <location>
        <begin position="183"/>
        <end position="208"/>
    </location>
</feature>
<accession>A0A101N4J0</accession>
<dbReference type="AlphaFoldDB" id="A0A101N4J0"/>
<evidence type="ECO:0000256" key="2">
    <source>
        <dbReference type="SAM" id="Phobius"/>
    </source>
</evidence>
<evidence type="ECO:0000256" key="1">
    <source>
        <dbReference type="SAM" id="MobiDB-lite"/>
    </source>
</evidence>
<reference evidence="3 4" key="1">
    <citation type="submission" date="2015-10" db="EMBL/GenBank/DDBJ databases">
        <title>Draft genome sequence of Streptomyces pseudovenezuelae DSM 40212, type strain for the species Streptomyces pseudovenezuelae.</title>
        <authorList>
            <person name="Ruckert C."/>
            <person name="Winkler A."/>
            <person name="Kalinowski J."/>
            <person name="Kampfer P."/>
            <person name="Glaeser S."/>
        </authorList>
    </citation>
    <scope>NUCLEOTIDE SEQUENCE [LARGE SCALE GENOMIC DNA]</scope>
    <source>
        <strain evidence="3 4">DSM 40212</strain>
    </source>
</reference>
<dbReference type="RefSeq" id="WP_031059975.1">
    <property type="nucleotide sequence ID" value="NZ_JBEYZI010000043.1"/>
</dbReference>
<dbReference type="Proteomes" id="UP000053039">
    <property type="component" value="Unassembled WGS sequence"/>
</dbReference>
<name>A0A101N4J0_9ACTN</name>
<evidence type="ECO:0000313" key="3">
    <source>
        <dbReference type="EMBL" id="KUM86424.1"/>
    </source>
</evidence>
<keyword evidence="2" id="KW-0472">Membrane</keyword>
<evidence type="ECO:0000313" key="4">
    <source>
        <dbReference type="Proteomes" id="UP000053039"/>
    </source>
</evidence>
<dbReference type="EMBL" id="LMWM01000024">
    <property type="protein sequence ID" value="KUM86424.1"/>
    <property type="molecule type" value="Genomic_DNA"/>
</dbReference>
<gene>
    <name evidence="3" type="ORF">AQI94_22190</name>
</gene>
<feature type="compositionally biased region" description="Basic residues" evidence="1">
    <location>
        <begin position="198"/>
        <end position="208"/>
    </location>
</feature>
<feature type="transmembrane region" description="Helical" evidence="2">
    <location>
        <begin position="42"/>
        <end position="58"/>
    </location>
</feature>
<feature type="region of interest" description="Disordered" evidence="1">
    <location>
        <begin position="1"/>
        <end position="21"/>
    </location>
</feature>
<comment type="caution">
    <text evidence="3">The sequence shown here is derived from an EMBL/GenBank/DDBJ whole genome shotgun (WGS) entry which is preliminary data.</text>
</comment>
<feature type="transmembrane region" description="Helical" evidence="2">
    <location>
        <begin position="64"/>
        <end position="83"/>
    </location>
</feature>
<keyword evidence="2" id="KW-1133">Transmembrane helix</keyword>
<sequence>MTVPEGSKNSLESDTPPAPYATDGTDFRGAVRYYHGVVLKKFLKVFPVFLILWVQIFVTQIGYLLPVAIVGMLGTVFTLFLLVDRLTLIRKCSKVFRTYPLEFRAPVEKYSMESTHTLFLRFGGQGGTPFTLRAKDALRGRWPVGITDGVWFAGDEPFGGAFIVPGGGEMLFLQPKDWNEAEKYRKDAGPERVEKARRAGIRRPARLR</sequence>
<keyword evidence="2" id="KW-0812">Transmembrane</keyword>
<protein>
    <submittedName>
        <fullName evidence="3">Uncharacterized protein</fullName>
    </submittedName>
</protein>
<organism evidence="3 4">
    <name type="scientific">Streptomyces pseudovenezuelae</name>
    <dbReference type="NCBI Taxonomy" id="67350"/>
    <lineage>
        <taxon>Bacteria</taxon>
        <taxon>Bacillati</taxon>
        <taxon>Actinomycetota</taxon>
        <taxon>Actinomycetes</taxon>
        <taxon>Kitasatosporales</taxon>
        <taxon>Streptomycetaceae</taxon>
        <taxon>Streptomyces</taxon>
        <taxon>Streptomyces aurantiacus group</taxon>
    </lineage>
</organism>
<feature type="compositionally biased region" description="Basic and acidic residues" evidence="1">
    <location>
        <begin position="183"/>
        <end position="197"/>
    </location>
</feature>